<sequence>MQRYKNLYLWMFIPMLVMQLGIFRDYWGDFTDNAWSVHVHYWTGTIWYLYLILQPYWATHGKLNLHRTNGIIGMFIAGAVCLTALSMMHRDIATTEAIMKNPERFGPFKPWFFYGVAAVEIVMMTAFGFAIIKSIIHRKQIEHHAWWLITTVFLIMMPALGRGVQNVYIGINRKDWPNIDIMAPIYIAQGMIIAMLLIAAWKYNKLKHPATYLAMGVNMFIFLLEPIGKSEAVQTFLKTMIKG</sequence>
<feature type="transmembrane region" description="Helical" evidence="1">
    <location>
        <begin position="144"/>
        <end position="161"/>
    </location>
</feature>
<keyword evidence="1" id="KW-0812">Transmembrane</keyword>
<dbReference type="Proteomes" id="UP000515344">
    <property type="component" value="Chromosome"/>
</dbReference>
<dbReference type="EMBL" id="CP060007">
    <property type="protein sequence ID" value="QNA42935.1"/>
    <property type="molecule type" value="Genomic_DNA"/>
</dbReference>
<keyword evidence="1" id="KW-0472">Membrane</keyword>
<feature type="transmembrane region" description="Helical" evidence="1">
    <location>
        <begin position="39"/>
        <end position="58"/>
    </location>
</feature>
<feature type="transmembrane region" description="Helical" evidence="1">
    <location>
        <begin position="70"/>
        <end position="89"/>
    </location>
</feature>
<evidence type="ECO:0000256" key="1">
    <source>
        <dbReference type="SAM" id="Phobius"/>
    </source>
</evidence>
<evidence type="ECO:0000313" key="2">
    <source>
        <dbReference type="EMBL" id="QNA42935.1"/>
    </source>
</evidence>
<evidence type="ECO:0000313" key="3">
    <source>
        <dbReference type="Proteomes" id="UP000515344"/>
    </source>
</evidence>
<feature type="transmembrane region" description="Helical" evidence="1">
    <location>
        <begin position="7"/>
        <end position="27"/>
    </location>
</feature>
<accession>A0A7G5XBT2</accession>
<keyword evidence="3" id="KW-1185">Reference proteome</keyword>
<feature type="transmembrane region" description="Helical" evidence="1">
    <location>
        <begin position="111"/>
        <end position="132"/>
    </location>
</feature>
<reference evidence="3" key="1">
    <citation type="submission" date="2020-08" db="EMBL/GenBank/DDBJ databases">
        <title>Lacibacter sp. S13-6-6 genome sequencing.</title>
        <authorList>
            <person name="Jin L."/>
        </authorList>
    </citation>
    <scope>NUCLEOTIDE SEQUENCE [LARGE SCALE GENOMIC DNA]</scope>
    <source>
        <strain evidence="3">S13-6-6</strain>
    </source>
</reference>
<name>A0A7G5XBT2_9BACT</name>
<feature type="transmembrane region" description="Helical" evidence="1">
    <location>
        <begin position="181"/>
        <end position="203"/>
    </location>
</feature>
<dbReference type="RefSeq" id="WP_182801201.1">
    <property type="nucleotide sequence ID" value="NZ_CP060007.1"/>
</dbReference>
<dbReference type="AlphaFoldDB" id="A0A7G5XBT2"/>
<gene>
    <name evidence="2" type="ORF">H4075_12630</name>
</gene>
<protein>
    <submittedName>
        <fullName evidence="2">Uncharacterized protein</fullName>
    </submittedName>
</protein>
<dbReference type="KEGG" id="lacs:H4075_12630"/>
<organism evidence="2 3">
    <name type="scientific">Lacibacter sediminis</name>
    <dbReference type="NCBI Taxonomy" id="2760713"/>
    <lineage>
        <taxon>Bacteria</taxon>
        <taxon>Pseudomonadati</taxon>
        <taxon>Bacteroidota</taxon>
        <taxon>Chitinophagia</taxon>
        <taxon>Chitinophagales</taxon>
        <taxon>Chitinophagaceae</taxon>
        <taxon>Lacibacter</taxon>
    </lineage>
</organism>
<keyword evidence="1" id="KW-1133">Transmembrane helix</keyword>
<proteinExistence type="predicted"/>